<evidence type="ECO:0000313" key="1">
    <source>
        <dbReference type="EMBL" id="MPC89976.1"/>
    </source>
</evidence>
<dbReference type="Proteomes" id="UP000324222">
    <property type="component" value="Unassembled WGS sequence"/>
</dbReference>
<keyword evidence="2" id="KW-1185">Reference proteome</keyword>
<proteinExistence type="predicted"/>
<accession>A0A5B7J7J1</accession>
<gene>
    <name evidence="1" type="ORF">E2C01_084942</name>
</gene>
<comment type="caution">
    <text evidence="1">The sequence shown here is derived from an EMBL/GenBank/DDBJ whole genome shotgun (WGS) entry which is preliminary data.</text>
</comment>
<dbReference type="AlphaFoldDB" id="A0A5B7J7J1"/>
<protein>
    <submittedName>
        <fullName evidence="1">Uncharacterized protein</fullName>
    </submittedName>
</protein>
<name>A0A5B7J7J1_PORTR</name>
<sequence length="49" mass="5692">MAGEVVTVGRRWGDRPMCSRPPGYFRQWCWTRDAAAGRRWRRGPPRASS</sequence>
<reference evidence="1 2" key="1">
    <citation type="submission" date="2019-05" db="EMBL/GenBank/DDBJ databases">
        <title>Another draft genome of Portunus trituberculatus and its Hox gene families provides insights of decapod evolution.</title>
        <authorList>
            <person name="Jeong J.-H."/>
            <person name="Song I."/>
            <person name="Kim S."/>
            <person name="Choi T."/>
            <person name="Kim D."/>
            <person name="Ryu S."/>
            <person name="Kim W."/>
        </authorList>
    </citation>
    <scope>NUCLEOTIDE SEQUENCE [LARGE SCALE GENOMIC DNA]</scope>
    <source>
        <tissue evidence="1">Muscle</tissue>
    </source>
</reference>
<evidence type="ECO:0000313" key="2">
    <source>
        <dbReference type="Proteomes" id="UP000324222"/>
    </source>
</evidence>
<dbReference type="EMBL" id="VSRR010082830">
    <property type="protein sequence ID" value="MPC89976.1"/>
    <property type="molecule type" value="Genomic_DNA"/>
</dbReference>
<organism evidence="1 2">
    <name type="scientific">Portunus trituberculatus</name>
    <name type="common">Swimming crab</name>
    <name type="synonym">Neptunus trituberculatus</name>
    <dbReference type="NCBI Taxonomy" id="210409"/>
    <lineage>
        <taxon>Eukaryota</taxon>
        <taxon>Metazoa</taxon>
        <taxon>Ecdysozoa</taxon>
        <taxon>Arthropoda</taxon>
        <taxon>Crustacea</taxon>
        <taxon>Multicrustacea</taxon>
        <taxon>Malacostraca</taxon>
        <taxon>Eumalacostraca</taxon>
        <taxon>Eucarida</taxon>
        <taxon>Decapoda</taxon>
        <taxon>Pleocyemata</taxon>
        <taxon>Brachyura</taxon>
        <taxon>Eubrachyura</taxon>
        <taxon>Portunoidea</taxon>
        <taxon>Portunidae</taxon>
        <taxon>Portuninae</taxon>
        <taxon>Portunus</taxon>
    </lineage>
</organism>